<keyword evidence="4 5" id="KW-0472">Membrane</keyword>
<evidence type="ECO:0000256" key="4">
    <source>
        <dbReference type="ARBA" id="ARBA00023136"/>
    </source>
</evidence>
<name>A0A7Y9U525_9BURK</name>
<comment type="subcellular location">
    <subcellularLocation>
        <location evidence="1">Membrane</location>
        <topology evidence="1">Multi-pass membrane protein</topology>
    </subcellularLocation>
</comment>
<dbReference type="InterPro" id="IPR001129">
    <property type="entry name" value="Membr-assoc_MAPEG"/>
</dbReference>
<dbReference type="Gene3D" id="1.20.120.550">
    <property type="entry name" value="Membrane associated eicosanoid/glutathione metabolism-like domain"/>
    <property type="match status" value="1"/>
</dbReference>
<feature type="transmembrane region" description="Helical" evidence="5">
    <location>
        <begin position="6"/>
        <end position="25"/>
    </location>
</feature>
<keyword evidence="2 5" id="KW-0812">Transmembrane</keyword>
<sequence>MPWIDLVTFLALAQYLVFGGLVGSARGRYGVKAPATTGNELFERHYRVQMNTLELLVVFVPALWMAAKYWSPAAMAAVGAVYLVGRILYQRAYTRAPSQRSLGFALSIGPVSVLLVAAFAGMVRSALAG</sequence>
<keyword evidence="3 5" id="KW-1133">Transmembrane helix</keyword>
<dbReference type="Pfam" id="PF01124">
    <property type="entry name" value="MAPEG"/>
    <property type="match status" value="1"/>
</dbReference>
<evidence type="ECO:0000313" key="7">
    <source>
        <dbReference type="Proteomes" id="UP000518288"/>
    </source>
</evidence>
<evidence type="ECO:0000256" key="2">
    <source>
        <dbReference type="ARBA" id="ARBA00022692"/>
    </source>
</evidence>
<dbReference type="GO" id="GO:0004602">
    <property type="term" value="F:glutathione peroxidase activity"/>
    <property type="evidence" value="ECO:0007669"/>
    <property type="project" value="TreeGrafter"/>
</dbReference>
<dbReference type="PANTHER" id="PTHR10250">
    <property type="entry name" value="MICROSOMAL GLUTATHIONE S-TRANSFERASE"/>
    <property type="match status" value="1"/>
</dbReference>
<dbReference type="SUPFAM" id="SSF161084">
    <property type="entry name" value="MAPEG domain-like"/>
    <property type="match status" value="1"/>
</dbReference>
<evidence type="ECO:0000256" key="5">
    <source>
        <dbReference type="SAM" id="Phobius"/>
    </source>
</evidence>
<dbReference type="GO" id="GO:0016020">
    <property type="term" value="C:membrane"/>
    <property type="evidence" value="ECO:0007669"/>
    <property type="project" value="UniProtKB-SubCell"/>
</dbReference>
<comment type="caution">
    <text evidence="6">The sequence shown here is derived from an EMBL/GenBank/DDBJ whole genome shotgun (WGS) entry which is preliminary data.</text>
</comment>
<dbReference type="Proteomes" id="UP000518288">
    <property type="component" value="Unassembled WGS sequence"/>
</dbReference>
<keyword evidence="7" id="KW-1185">Reference proteome</keyword>
<dbReference type="InterPro" id="IPR023352">
    <property type="entry name" value="MAPEG-like_dom_sf"/>
</dbReference>
<feature type="transmembrane region" description="Helical" evidence="5">
    <location>
        <begin position="101"/>
        <end position="123"/>
    </location>
</feature>
<dbReference type="EMBL" id="JACCFH010000001">
    <property type="protein sequence ID" value="NYG32503.1"/>
    <property type="molecule type" value="Genomic_DNA"/>
</dbReference>
<proteinExistence type="predicted"/>
<evidence type="ECO:0000256" key="3">
    <source>
        <dbReference type="ARBA" id="ARBA00022989"/>
    </source>
</evidence>
<dbReference type="RefSeq" id="WP_179633387.1">
    <property type="nucleotide sequence ID" value="NZ_JACCFH010000001.1"/>
</dbReference>
<feature type="transmembrane region" description="Helical" evidence="5">
    <location>
        <begin position="70"/>
        <end position="89"/>
    </location>
</feature>
<dbReference type="InterPro" id="IPR050997">
    <property type="entry name" value="MAPEG"/>
</dbReference>
<evidence type="ECO:0000256" key="1">
    <source>
        <dbReference type="ARBA" id="ARBA00004141"/>
    </source>
</evidence>
<reference evidence="6 7" key="1">
    <citation type="submission" date="2020-07" db="EMBL/GenBank/DDBJ databases">
        <title>Genomic Encyclopedia of Archaeal and Bacterial Type Strains, Phase II (KMG-II): from individual species to whole genera.</title>
        <authorList>
            <person name="Goeker M."/>
        </authorList>
    </citation>
    <scope>NUCLEOTIDE SEQUENCE [LARGE SCALE GENOMIC DNA]</scope>
    <source>
        <strain evidence="6 7">DSM 21226</strain>
    </source>
</reference>
<dbReference type="AlphaFoldDB" id="A0A7Y9U525"/>
<dbReference type="GO" id="GO:0006691">
    <property type="term" value="P:leukotriene metabolic process"/>
    <property type="evidence" value="ECO:0007669"/>
    <property type="project" value="UniProtKB-ARBA"/>
</dbReference>
<gene>
    <name evidence="6" type="ORF">BDD16_001489</name>
</gene>
<dbReference type="PANTHER" id="PTHR10250:SF15">
    <property type="entry name" value="MICROSOMAL GLUTATHIONE S-TRANSFERASE-RELATED"/>
    <property type="match status" value="1"/>
</dbReference>
<organism evidence="6 7">
    <name type="scientific">Sphaerotilus montanus</name>
    <dbReference type="NCBI Taxonomy" id="522889"/>
    <lineage>
        <taxon>Bacteria</taxon>
        <taxon>Pseudomonadati</taxon>
        <taxon>Pseudomonadota</taxon>
        <taxon>Betaproteobacteria</taxon>
        <taxon>Burkholderiales</taxon>
        <taxon>Sphaerotilaceae</taxon>
        <taxon>Sphaerotilus</taxon>
    </lineage>
</organism>
<accession>A0A7Y9U525</accession>
<protein>
    <submittedName>
        <fullName evidence="6">Putative MAPEG superfamily protein</fullName>
    </submittedName>
</protein>
<dbReference type="GO" id="GO:0004364">
    <property type="term" value="F:glutathione transferase activity"/>
    <property type="evidence" value="ECO:0007669"/>
    <property type="project" value="TreeGrafter"/>
</dbReference>
<evidence type="ECO:0000313" key="6">
    <source>
        <dbReference type="EMBL" id="NYG32503.1"/>
    </source>
</evidence>